<evidence type="ECO:0000313" key="1">
    <source>
        <dbReference type="EMBL" id="GAF73658.1"/>
    </source>
</evidence>
<dbReference type="AlphaFoldDB" id="X0RXY8"/>
<organism evidence="1">
    <name type="scientific">marine sediment metagenome</name>
    <dbReference type="NCBI Taxonomy" id="412755"/>
    <lineage>
        <taxon>unclassified sequences</taxon>
        <taxon>metagenomes</taxon>
        <taxon>ecological metagenomes</taxon>
    </lineage>
</organism>
<reference evidence="1" key="1">
    <citation type="journal article" date="2014" name="Front. Microbiol.">
        <title>High frequency of phylogenetically diverse reductive dehalogenase-homologous genes in deep subseafloor sedimentary metagenomes.</title>
        <authorList>
            <person name="Kawai M."/>
            <person name="Futagami T."/>
            <person name="Toyoda A."/>
            <person name="Takaki Y."/>
            <person name="Nishi S."/>
            <person name="Hori S."/>
            <person name="Arai W."/>
            <person name="Tsubouchi T."/>
            <person name="Morono Y."/>
            <person name="Uchiyama I."/>
            <person name="Ito T."/>
            <person name="Fujiyama A."/>
            <person name="Inagaki F."/>
            <person name="Takami H."/>
        </authorList>
    </citation>
    <scope>NUCLEOTIDE SEQUENCE</scope>
    <source>
        <strain evidence="1">Expedition CK06-06</strain>
    </source>
</reference>
<dbReference type="EMBL" id="BARS01009368">
    <property type="protein sequence ID" value="GAF73658.1"/>
    <property type="molecule type" value="Genomic_DNA"/>
</dbReference>
<accession>X0RXY8</accession>
<proteinExistence type="predicted"/>
<name>X0RXY8_9ZZZZ</name>
<gene>
    <name evidence="1" type="ORF">S01H1_17628</name>
</gene>
<protein>
    <submittedName>
        <fullName evidence="1">Uncharacterized protein</fullName>
    </submittedName>
</protein>
<sequence>MIKEYGEIQEEYELEENSKCWFCREVLDPYETVYVWEDVEIPAGWEQVFVCEKCNNERIKK</sequence>
<comment type="caution">
    <text evidence="1">The sequence shown here is derived from an EMBL/GenBank/DDBJ whole genome shotgun (WGS) entry which is preliminary data.</text>
</comment>